<dbReference type="EMBL" id="KV016314">
    <property type="protein sequence ID" value="KZV19716.1"/>
    <property type="molecule type" value="Genomic_DNA"/>
</dbReference>
<accession>A0A2Z7ADI7</accession>
<organism evidence="1 2">
    <name type="scientific">Dorcoceras hygrometricum</name>
    <dbReference type="NCBI Taxonomy" id="472368"/>
    <lineage>
        <taxon>Eukaryota</taxon>
        <taxon>Viridiplantae</taxon>
        <taxon>Streptophyta</taxon>
        <taxon>Embryophyta</taxon>
        <taxon>Tracheophyta</taxon>
        <taxon>Spermatophyta</taxon>
        <taxon>Magnoliopsida</taxon>
        <taxon>eudicotyledons</taxon>
        <taxon>Gunneridae</taxon>
        <taxon>Pentapetalae</taxon>
        <taxon>asterids</taxon>
        <taxon>lamiids</taxon>
        <taxon>Lamiales</taxon>
        <taxon>Gesneriaceae</taxon>
        <taxon>Didymocarpoideae</taxon>
        <taxon>Trichosporeae</taxon>
        <taxon>Loxocarpinae</taxon>
        <taxon>Dorcoceras</taxon>
    </lineage>
</organism>
<name>A0A2Z7ADI7_9LAMI</name>
<sequence length="99" mass="11484">MHQLTPEHSFSPIPYFVPINPIFSHDIRLFLVLDFNGSFLFFRISKALLPRTNKDLSSIVARTVFLTSFDLIWLDLLRCSSELVPELILYEAPSKLFLL</sequence>
<dbReference type="Proteomes" id="UP000250235">
    <property type="component" value="Unassembled WGS sequence"/>
</dbReference>
<reference evidence="1 2" key="1">
    <citation type="journal article" date="2015" name="Proc. Natl. Acad. Sci. U.S.A.">
        <title>The resurrection genome of Boea hygrometrica: A blueprint for survival of dehydration.</title>
        <authorList>
            <person name="Xiao L."/>
            <person name="Yang G."/>
            <person name="Zhang L."/>
            <person name="Yang X."/>
            <person name="Zhao S."/>
            <person name="Ji Z."/>
            <person name="Zhou Q."/>
            <person name="Hu M."/>
            <person name="Wang Y."/>
            <person name="Chen M."/>
            <person name="Xu Y."/>
            <person name="Jin H."/>
            <person name="Xiao X."/>
            <person name="Hu G."/>
            <person name="Bao F."/>
            <person name="Hu Y."/>
            <person name="Wan P."/>
            <person name="Li L."/>
            <person name="Deng X."/>
            <person name="Kuang T."/>
            <person name="Xiang C."/>
            <person name="Zhu J.K."/>
            <person name="Oliver M.J."/>
            <person name="He Y."/>
        </authorList>
    </citation>
    <scope>NUCLEOTIDE SEQUENCE [LARGE SCALE GENOMIC DNA]</scope>
    <source>
        <strain evidence="2">cv. XS01</strain>
    </source>
</reference>
<dbReference type="AlphaFoldDB" id="A0A2Z7ADI7"/>
<keyword evidence="2" id="KW-1185">Reference proteome</keyword>
<gene>
    <name evidence="1" type="ORF">F511_34891</name>
</gene>
<evidence type="ECO:0000313" key="2">
    <source>
        <dbReference type="Proteomes" id="UP000250235"/>
    </source>
</evidence>
<protein>
    <submittedName>
        <fullName evidence="1">Uncharacterized protein</fullName>
    </submittedName>
</protein>
<proteinExistence type="predicted"/>
<evidence type="ECO:0000313" key="1">
    <source>
        <dbReference type="EMBL" id="KZV19716.1"/>
    </source>
</evidence>